<dbReference type="GO" id="GO:0016042">
    <property type="term" value="P:lipid catabolic process"/>
    <property type="evidence" value="ECO:0007669"/>
    <property type="project" value="UniProtKB-KW"/>
</dbReference>
<dbReference type="InterPro" id="IPR036514">
    <property type="entry name" value="SGNH_hydro_sf"/>
</dbReference>
<keyword evidence="7" id="KW-0443">Lipid metabolism</keyword>
<evidence type="ECO:0000256" key="2">
    <source>
        <dbReference type="ARBA" id="ARBA00008668"/>
    </source>
</evidence>
<dbReference type="Pfam" id="PF13976">
    <property type="entry name" value="gag_pre-integrs"/>
    <property type="match status" value="1"/>
</dbReference>
<dbReference type="InterPro" id="IPR051238">
    <property type="entry name" value="GDSL_esterase/lipase"/>
</dbReference>
<dbReference type="Pfam" id="PF00657">
    <property type="entry name" value="Lipase_GDSL"/>
    <property type="match status" value="1"/>
</dbReference>
<evidence type="ECO:0000256" key="6">
    <source>
        <dbReference type="ARBA" id="ARBA00022963"/>
    </source>
</evidence>
<keyword evidence="10" id="KW-1185">Reference proteome</keyword>
<protein>
    <recommendedName>
        <fullName evidence="8">GAG-pre-integrase domain-containing protein</fullName>
    </recommendedName>
</protein>
<dbReference type="GO" id="GO:0016788">
    <property type="term" value="F:hydrolase activity, acting on ester bonds"/>
    <property type="evidence" value="ECO:0007669"/>
    <property type="project" value="InterPro"/>
</dbReference>
<sequence>MYDETIKIVRDVRYVKGLKKNLLSYGLLDNNASKIETRKGIMKVFRGVLVVLKGEKIAANLYMLKGETLLEAEASVASCSSDSAMLWHQKLGHMSEQGMKVIMEQKLLPSLTNVSLPLCEHCITREALGFQDYTPPFLAPNSSGGMILKGVNYAFSGAGILQAHGSLFIKRFPQFNNQVNILISSCENRLYNMDARKFAVLGVSKAGCIPFEIGTHICAQDCVESLNNLVKLLSSKVKSLLEDLPSSLTGSVFIYIDGIENIDYACCEVIGRHGGLIPCTEMSRVCSDRTKYLFWDPFHPTESAILIATKYMLDGGPEYVSPVNINQLTNS</sequence>
<accession>A0A6A2WBM9</accession>
<name>A0A6A2WBM9_HIBSY</name>
<dbReference type="Proteomes" id="UP000436088">
    <property type="component" value="Unassembled WGS sequence"/>
</dbReference>
<dbReference type="EMBL" id="VEPZ02001777">
    <property type="protein sequence ID" value="KAE8655603.1"/>
    <property type="molecule type" value="Genomic_DNA"/>
</dbReference>
<evidence type="ECO:0000313" key="10">
    <source>
        <dbReference type="Proteomes" id="UP000436088"/>
    </source>
</evidence>
<evidence type="ECO:0000313" key="9">
    <source>
        <dbReference type="EMBL" id="KAE8655603.1"/>
    </source>
</evidence>
<evidence type="ECO:0000256" key="4">
    <source>
        <dbReference type="ARBA" id="ARBA00022729"/>
    </source>
</evidence>
<evidence type="ECO:0000256" key="3">
    <source>
        <dbReference type="ARBA" id="ARBA00022525"/>
    </source>
</evidence>
<evidence type="ECO:0000256" key="5">
    <source>
        <dbReference type="ARBA" id="ARBA00022801"/>
    </source>
</evidence>
<comment type="subcellular location">
    <subcellularLocation>
        <location evidence="1">Secreted</location>
    </subcellularLocation>
</comment>
<organism evidence="9 10">
    <name type="scientific">Hibiscus syriacus</name>
    <name type="common">Rose of Sharon</name>
    <dbReference type="NCBI Taxonomy" id="106335"/>
    <lineage>
        <taxon>Eukaryota</taxon>
        <taxon>Viridiplantae</taxon>
        <taxon>Streptophyta</taxon>
        <taxon>Embryophyta</taxon>
        <taxon>Tracheophyta</taxon>
        <taxon>Spermatophyta</taxon>
        <taxon>Magnoliopsida</taxon>
        <taxon>eudicotyledons</taxon>
        <taxon>Gunneridae</taxon>
        <taxon>Pentapetalae</taxon>
        <taxon>rosids</taxon>
        <taxon>malvids</taxon>
        <taxon>Malvales</taxon>
        <taxon>Malvaceae</taxon>
        <taxon>Malvoideae</taxon>
        <taxon>Hibiscus</taxon>
    </lineage>
</organism>
<dbReference type="AlphaFoldDB" id="A0A6A2WBM9"/>
<keyword evidence="4" id="KW-0732">Signal</keyword>
<keyword evidence="5" id="KW-0378">Hydrolase</keyword>
<keyword evidence="3" id="KW-0964">Secreted</keyword>
<dbReference type="InterPro" id="IPR001087">
    <property type="entry name" value="GDSL"/>
</dbReference>
<gene>
    <name evidence="9" type="ORF">F3Y22_tig00117022pilonHSYRG00069</name>
</gene>
<feature type="domain" description="GAG-pre-integrase" evidence="8">
    <location>
        <begin position="60"/>
        <end position="123"/>
    </location>
</feature>
<comment type="similarity">
    <text evidence="2">Belongs to the 'GDSL' lipolytic enzyme family.</text>
</comment>
<dbReference type="GO" id="GO:0005576">
    <property type="term" value="C:extracellular region"/>
    <property type="evidence" value="ECO:0007669"/>
    <property type="project" value="UniProtKB-SubCell"/>
</dbReference>
<reference evidence="9" key="1">
    <citation type="submission" date="2019-09" db="EMBL/GenBank/DDBJ databases">
        <title>Draft genome information of white flower Hibiscus syriacus.</title>
        <authorList>
            <person name="Kim Y.-M."/>
        </authorList>
    </citation>
    <scope>NUCLEOTIDE SEQUENCE [LARGE SCALE GENOMIC DNA]</scope>
    <source>
        <strain evidence="9">YM2019G1</strain>
    </source>
</reference>
<dbReference type="PANTHER" id="PTHR45650:SF4">
    <property type="entry name" value="GDSL-LIKE LIPASE_ACYLHYDROLASE FAMILY PROTEIN, EXPRESSED"/>
    <property type="match status" value="1"/>
</dbReference>
<evidence type="ECO:0000256" key="7">
    <source>
        <dbReference type="ARBA" id="ARBA00023098"/>
    </source>
</evidence>
<evidence type="ECO:0000259" key="8">
    <source>
        <dbReference type="Pfam" id="PF13976"/>
    </source>
</evidence>
<evidence type="ECO:0000256" key="1">
    <source>
        <dbReference type="ARBA" id="ARBA00004613"/>
    </source>
</evidence>
<comment type="caution">
    <text evidence="9">The sequence shown here is derived from an EMBL/GenBank/DDBJ whole genome shotgun (WGS) entry which is preliminary data.</text>
</comment>
<keyword evidence="6" id="KW-0442">Lipid degradation</keyword>
<dbReference type="Gene3D" id="3.40.50.1110">
    <property type="entry name" value="SGNH hydrolase"/>
    <property type="match status" value="1"/>
</dbReference>
<dbReference type="InterPro" id="IPR025724">
    <property type="entry name" value="GAG-pre-integrase_dom"/>
</dbReference>
<dbReference type="PANTHER" id="PTHR45650">
    <property type="entry name" value="GDSL-LIKE LIPASE/ACYLHYDROLASE-RELATED"/>
    <property type="match status" value="1"/>
</dbReference>
<proteinExistence type="inferred from homology"/>